<evidence type="ECO:0000256" key="13">
    <source>
        <dbReference type="ARBA" id="ARBA00023204"/>
    </source>
</evidence>
<evidence type="ECO:0000256" key="5">
    <source>
        <dbReference type="ARBA" id="ARBA00022679"/>
    </source>
</evidence>
<dbReference type="InterPro" id="IPR004026">
    <property type="entry name" value="Ada_DNA_repair_Zn-bd"/>
</dbReference>
<dbReference type="Gene3D" id="3.30.310.20">
    <property type="entry name" value="DNA-3-methyladenine glycosylase AlkA, N-terminal domain"/>
    <property type="match status" value="1"/>
</dbReference>
<keyword evidence="7" id="KW-0227">DNA damage</keyword>
<keyword evidence="5" id="KW-0808">Transferase</keyword>
<dbReference type="GO" id="GO:0032259">
    <property type="term" value="P:methylation"/>
    <property type="evidence" value="ECO:0007669"/>
    <property type="project" value="UniProtKB-KW"/>
</dbReference>
<dbReference type="Pfam" id="PF12833">
    <property type="entry name" value="HTH_18"/>
    <property type="match status" value="1"/>
</dbReference>
<evidence type="ECO:0000256" key="9">
    <source>
        <dbReference type="ARBA" id="ARBA00023015"/>
    </source>
</evidence>
<dbReference type="InterPro" id="IPR023170">
    <property type="entry name" value="HhH_base_excis_C"/>
</dbReference>
<keyword evidence="11" id="KW-0010">Activator</keyword>
<dbReference type="GO" id="GO:0003700">
    <property type="term" value="F:DNA-binding transcription factor activity"/>
    <property type="evidence" value="ECO:0007669"/>
    <property type="project" value="InterPro"/>
</dbReference>
<keyword evidence="9" id="KW-0805">Transcription regulation</keyword>
<dbReference type="EC" id="3.2.2.21" evidence="3"/>
<keyword evidence="10" id="KW-0238">DNA-binding</keyword>
<dbReference type="SUPFAM" id="SSF55945">
    <property type="entry name" value="TATA-box binding protein-like"/>
    <property type="match status" value="1"/>
</dbReference>
<dbReference type="SMART" id="SM00478">
    <property type="entry name" value="ENDO3c"/>
    <property type="match status" value="1"/>
</dbReference>
<evidence type="ECO:0000256" key="1">
    <source>
        <dbReference type="ARBA" id="ARBA00000086"/>
    </source>
</evidence>
<proteinExistence type="predicted"/>
<dbReference type="InterPro" id="IPR037046">
    <property type="entry name" value="AlkA_N_sf"/>
</dbReference>
<keyword evidence="16" id="KW-1185">Reference proteome</keyword>
<dbReference type="PANTHER" id="PTHR43003:SF13">
    <property type="entry name" value="DNA-3-METHYLADENINE GLYCOSYLASE 2"/>
    <property type="match status" value="1"/>
</dbReference>
<dbReference type="InterPro" id="IPR035451">
    <property type="entry name" value="Ada-like_dom_sf"/>
</dbReference>
<keyword evidence="13" id="KW-0234">DNA repair</keyword>
<evidence type="ECO:0000256" key="3">
    <source>
        <dbReference type="ARBA" id="ARBA00012000"/>
    </source>
</evidence>
<dbReference type="InterPro" id="IPR010316">
    <property type="entry name" value="AlkA_N"/>
</dbReference>
<evidence type="ECO:0000256" key="4">
    <source>
        <dbReference type="ARBA" id="ARBA00022603"/>
    </source>
</evidence>
<dbReference type="Pfam" id="PF02805">
    <property type="entry name" value="Ada_Zn_binding"/>
    <property type="match status" value="1"/>
</dbReference>
<dbReference type="Gene3D" id="1.10.340.30">
    <property type="entry name" value="Hypothetical protein, domain 2"/>
    <property type="match status" value="1"/>
</dbReference>
<evidence type="ECO:0000256" key="10">
    <source>
        <dbReference type="ARBA" id="ARBA00023125"/>
    </source>
</evidence>
<sequence length="507" mass="54198">MLDFDSYYRAMASRDARFDGSFYVAVTTTGVYCRPVCGSRTPKPENVRFFRIAAAAEAAGFRACRRCRPEAAPSSPEWNVRGDLVARALRLIAGGAVDEIGVAGVARQLAVSERHLHRQLVAEVGVGPLALALNRRTQVARLLIESSALLLSEVALAAGYSSVRQFNDGMRAAFGCSPTELRRACGARADQRAGDRAPGRSGPLVLRLRYRPPFDGAGMLAWLRERAVPGVEETEGNRYRRTLRLPRGSGTAELDLTVAAAARGRTGQQHVTLRLTLADLRDVTAAVRRCRDLLDLDADPAAIGEALRPDPWIGPLVRAAPGLRMPGCTHGFEPALRVVLEQFASLAEVRAVCTRMAAHCGEPVTAAGEGRPCRLFPSAQALADADPAAFGLAGRPAAAVRALAGAVAAEKLSLERDADREETAVRLRELPGVSGWAAQRIAMHALGDPDAFAPQDPQVRAAAKALGLAGARDAGRLAERARAWQPWRSYAALHLREAAPVRPGTTC</sequence>
<evidence type="ECO:0000256" key="7">
    <source>
        <dbReference type="ARBA" id="ARBA00022763"/>
    </source>
</evidence>
<dbReference type="InterPro" id="IPR009057">
    <property type="entry name" value="Homeodomain-like_sf"/>
</dbReference>
<dbReference type="PANTHER" id="PTHR43003">
    <property type="entry name" value="DNA-3-METHYLADENINE GLYCOSYLASE"/>
    <property type="match status" value="1"/>
</dbReference>
<dbReference type="EMBL" id="JANIID010000021">
    <property type="protein sequence ID" value="MCQ8772403.1"/>
    <property type="molecule type" value="Genomic_DNA"/>
</dbReference>
<evidence type="ECO:0000313" key="15">
    <source>
        <dbReference type="EMBL" id="MCQ8772403.1"/>
    </source>
</evidence>
<reference evidence="15" key="1">
    <citation type="submission" date="2022-06" db="EMBL/GenBank/DDBJ databases">
        <title>WGS of actinobacteria.</title>
        <authorList>
            <person name="Thawai C."/>
        </authorList>
    </citation>
    <scope>NUCLEOTIDE SEQUENCE</scope>
    <source>
        <strain evidence="15">AA8</strain>
    </source>
</reference>
<evidence type="ECO:0000256" key="2">
    <source>
        <dbReference type="ARBA" id="ARBA00001947"/>
    </source>
</evidence>
<dbReference type="GO" id="GO:0008168">
    <property type="term" value="F:methyltransferase activity"/>
    <property type="evidence" value="ECO:0007669"/>
    <property type="project" value="UniProtKB-KW"/>
</dbReference>
<feature type="domain" description="HTH araC/xylS-type" evidence="14">
    <location>
        <begin position="86"/>
        <end position="184"/>
    </location>
</feature>
<dbReference type="GO" id="GO:0006307">
    <property type="term" value="P:DNA alkylation repair"/>
    <property type="evidence" value="ECO:0007669"/>
    <property type="project" value="TreeGrafter"/>
</dbReference>
<dbReference type="InterPro" id="IPR018060">
    <property type="entry name" value="HTH_AraC"/>
</dbReference>
<evidence type="ECO:0000256" key="11">
    <source>
        <dbReference type="ARBA" id="ARBA00023159"/>
    </source>
</evidence>
<dbReference type="GO" id="GO:0043916">
    <property type="term" value="F:DNA-7-methylguanine glycosylase activity"/>
    <property type="evidence" value="ECO:0007669"/>
    <property type="project" value="TreeGrafter"/>
</dbReference>
<dbReference type="GO" id="GO:0006285">
    <property type="term" value="P:base-excision repair, AP site formation"/>
    <property type="evidence" value="ECO:0007669"/>
    <property type="project" value="TreeGrafter"/>
</dbReference>
<keyword evidence="12" id="KW-0804">Transcription</keyword>
<dbReference type="RefSeq" id="WP_256790985.1">
    <property type="nucleotide sequence ID" value="NZ_JAATER010000039.1"/>
</dbReference>
<dbReference type="GO" id="GO:0008270">
    <property type="term" value="F:zinc ion binding"/>
    <property type="evidence" value="ECO:0007669"/>
    <property type="project" value="InterPro"/>
</dbReference>
<evidence type="ECO:0000259" key="14">
    <source>
        <dbReference type="PROSITE" id="PS01124"/>
    </source>
</evidence>
<keyword evidence="6" id="KW-0479">Metal-binding</keyword>
<dbReference type="PROSITE" id="PS01124">
    <property type="entry name" value="HTH_ARAC_FAMILY_2"/>
    <property type="match status" value="1"/>
</dbReference>
<dbReference type="Pfam" id="PF06029">
    <property type="entry name" value="AlkA_N"/>
    <property type="match status" value="1"/>
</dbReference>
<comment type="caution">
    <text evidence="15">The sequence shown here is derived from an EMBL/GenBank/DDBJ whole genome shotgun (WGS) entry which is preliminary data.</text>
</comment>
<dbReference type="Gene3D" id="1.10.10.60">
    <property type="entry name" value="Homeodomain-like"/>
    <property type="match status" value="1"/>
</dbReference>
<dbReference type="GO" id="GO:0005737">
    <property type="term" value="C:cytoplasm"/>
    <property type="evidence" value="ECO:0007669"/>
    <property type="project" value="TreeGrafter"/>
</dbReference>
<dbReference type="GO" id="GO:0043565">
    <property type="term" value="F:sequence-specific DNA binding"/>
    <property type="evidence" value="ECO:0007669"/>
    <property type="project" value="InterPro"/>
</dbReference>
<evidence type="ECO:0000256" key="12">
    <source>
        <dbReference type="ARBA" id="ARBA00023163"/>
    </source>
</evidence>
<gene>
    <name evidence="15" type="ORF">NQU55_21905</name>
</gene>
<accession>A0A9X2LJK2</accession>
<evidence type="ECO:0000256" key="8">
    <source>
        <dbReference type="ARBA" id="ARBA00022833"/>
    </source>
</evidence>
<protein>
    <recommendedName>
        <fullName evidence="3">DNA-3-methyladenine glycosylase II</fullName>
        <ecNumber evidence="3">3.2.2.21</ecNumber>
    </recommendedName>
</protein>
<dbReference type="SMART" id="SM01009">
    <property type="entry name" value="AlkA_N"/>
    <property type="match status" value="1"/>
</dbReference>
<comment type="cofactor">
    <cofactor evidence="2">
        <name>Zn(2+)</name>
        <dbReference type="ChEBI" id="CHEBI:29105"/>
    </cofactor>
</comment>
<dbReference type="SUPFAM" id="SSF57884">
    <property type="entry name" value="Ada DNA repair protein, N-terminal domain (N-Ada 10)"/>
    <property type="match status" value="1"/>
</dbReference>
<dbReference type="GO" id="GO:0032993">
    <property type="term" value="C:protein-DNA complex"/>
    <property type="evidence" value="ECO:0007669"/>
    <property type="project" value="TreeGrafter"/>
</dbReference>
<keyword evidence="8" id="KW-0862">Zinc</keyword>
<comment type="catalytic activity">
    <reaction evidence="1">
        <text>Hydrolysis of alkylated DNA, releasing 3-methyladenine, 3-methylguanine, 7-methylguanine and 7-methyladenine.</text>
        <dbReference type="EC" id="3.2.2.21"/>
    </reaction>
</comment>
<dbReference type="Proteomes" id="UP001142374">
    <property type="component" value="Unassembled WGS sequence"/>
</dbReference>
<dbReference type="GO" id="GO:0008725">
    <property type="term" value="F:DNA-3-methyladenine glycosylase activity"/>
    <property type="evidence" value="ECO:0007669"/>
    <property type="project" value="TreeGrafter"/>
</dbReference>
<keyword evidence="4" id="KW-0489">Methyltransferase</keyword>
<dbReference type="AlphaFoldDB" id="A0A9X2LJK2"/>
<evidence type="ECO:0000256" key="6">
    <source>
        <dbReference type="ARBA" id="ARBA00022723"/>
    </source>
</evidence>
<dbReference type="InterPro" id="IPR051912">
    <property type="entry name" value="Alkylbase_DNA_Glycosylase/TA"/>
</dbReference>
<dbReference type="Gene3D" id="3.40.10.10">
    <property type="entry name" value="DNA Methylphosphotriester Repair Domain"/>
    <property type="match status" value="1"/>
</dbReference>
<dbReference type="FunFam" id="3.40.10.10:FF:000001">
    <property type="entry name" value="DNA-3-methyladenine glycosylase 2"/>
    <property type="match status" value="1"/>
</dbReference>
<dbReference type="InterPro" id="IPR003265">
    <property type="entry name" value="HhH-GPD_domain"/>
</dbReference>
<name>A0A9X2LJK2_9ACTN</name>
<dbReference type="SUPFAM" id="SSF48150">
    <property type="entry name" value="DNA-glycosylase"/>
    <property type="match status" value="1"/>
</dbReference>
<dbReference type="Gene3D" id="1.10.1670.10">
    <property type="entry name" value="Helix-hairpin-Helix base-excision DNA repair enzymes (C-terminal)"/>
    <property type="match status" value="1"/>
</dbReference>
<dbReference type="GO" id="GO:0032131">
    <property type="term" value="F:alkylated DNA binding"/>
    <property type="evidence" value="ECO:0007669"/>
    <property type="project" value="TreeGrafter"/>
</dbReference>
<dbReference type="SMART" id="SM00342">
    <property type="entry name" value="HTH_ARAC"/>
    <property type="match status" value="1"/>
</dbReference>
<dbReference type="InterPro" id="IPR011257">
    <property type="entry name" value="DNA_glycosylase"/>
</dbReference>
<dbReference type="SUPFAM" id="SSF46689">
    <property type="entry name" value="Homeodomain-like"/>
    <property type="match status" value="1"/>
</dbReference>
<evidence type="ECO:0000313" key="16">
    <source>
        <dbReference type="Proteomes" id="UP001142374"/>
    </source>
</evidence>
<organism evidence="15 16">
    <name type="scientific">Streptomyces telluris</name>
    <dbReference type="NCBI Taxonomy" id="2720021"/>
    <lineage>
        <taxon>Bacteria</taxon>
        <taxon>Bacillati</taxon>
        <taxon>Actinomycetota</taxon>
        <taxon>Actinomycetes</taxon>
        <taxon>Kitasatosporales</taxon>
        <taxon>Streptomycetaceae</taxon>
        <taxon>Streptomyces</taxon>
    </lineage>
</organism>